<keyword evidence="3" id="KW-1185">Reference proteome</keyword>
<evidence type="ECO:0000256" key="1">
    <source>
        <dbReference type="SAM" id="MobiDB-lite"/>
    </source>
</evidence>
<name>A0A4C1VVE4_EUMVA</name>
<evidence type="ECO:0000313" key="3">
    <source>
        <dbReference type="Proteomes" id="UP000299102"/>
    </source>
</evidence>
<feature type="region of interest" description="Disordered" evidence="1">
    <location>
        <begin position="83"/>
        <end position="102"/>
    </location>
</feature>
<dbReference type="AlphaFoldDB" id="A0A4C1VVE4"/>
<sequence>MGKLCKQLIYLRDVTTLILHISKIIADALDNGDSVSMMKAFDSINHKACNHAIGMVIRSHHQHEMGAQMQQRKNRVNHVFQEKQIRPSGKTKTTNAAMPKTK</sequence>
<comment type="caution">
    <text evidence="2">The sequence shown here is derived from an EMBL/GenBank/DDBJ whole genome shotgun (WGS) entry which is preliminary data.</text>
</comment>
<accession>A0A4C1VVE4</accession>
<gene>
    <name evidence="2" type="ORF">EVAR_40578_1</name>
</gene>
<dbReference type="Proteomes" id="UP000299102">
    <property type="component" value="Unassembled WGS sequence"/>
</dbReference>
<reference evidence="2 3" key="1">
    <citation type="journal article" date="2019" name="Commun. Biol.">
        <title>The bagworm genome reveals a unique fibroin gene that provides high tensile strength.</title>
        <authorList>
            <person name="Kono N."/>
            <person name="Nakamura H."/>
            <person name="Ohtoshi R."/>
            <person name="Tomita M."/>
            <person name="Numata K."/>
            <person name="Arakawa K."/>
        </authorList>
    </citation>
    <scope>NUCLEOTIDE SEQUENCE [LARGE SCALE GENOMIC DNA]</scope>
</reference>
<protein>
    <submittedName>
        <fullName evidence="2">Uncharacterized protein</fullName>
    </submittedName>
</protein>
<proteinExistence type="predicted"/>
<organism evidence="2 3">
    <name type="scientific">Eumeta variegata</name>
    <name type="common">Bagworm moth</name>
    <name type="synonym">Eumeta japonica</name>
    <dbReference type="NCBI Taxonomy" id="151549"/>
    <lineage>
        <taxon>Eukaryota</taxon>
        <taxon>Metazoa</taxon>
        <taxon>Ecdysozoa</taxon>
        <taxon>Arthropoda</taxon>
        <taxon>Hexapoda</taxon>
        <taxon>Insecta</taxon>
        <taxon>Pterygota</taxon>
        <taxon>Neoptera</taxon>
        <taxon>Endopterygota</taxon>
        <taxon>Lepidoptera</taxon>
        <taxon>Glossata</taxon>
        <taxon>Ditrysia</taxon>
        <taxon>Tineoidea</taxon>
        <taxon>Psychidae</taxon>
        <taxon>Oiketicinae</taxon>
        <taxon>Eumeta</taxon>
    </lineage>
</organism>
<dbReference type="EMBL" id="BGZK01000430">
    <property type="protein sequence ID" value="GBP43138.1"/>
    <property type="molecule type" value="Genomic_DNA"/>
</dbReference>
<evidence type="ECO:0000313" key="2">
    <source>
        <dbReference type="EMBL" id="GBP43138.1"/>
    </source>
</evidence>